<dbReference type="Proteomes" id="UP000196440">
    <property type="component" value="Unassembled WGS sequence"/>
</dbReference>
<organism evidence="1 2">
    <name type="scientific">Yersinia intermedia</name>
    <dbReference type="NCBI Taxonomy" id="631"/>
    <lineage>
        <taxon>Bacteria</taxon>
        <taxon>Pseudomonadati</taxon>
        <taxon>Pseudomonadota</taxon>
        <taxon>Gammaproteobacteria</taxon>
        <taxon>Enterobacterales</taxon>
        <taxon>Yersiniaceae</taxon>
        <taxon>Yersinia</taxon>
    </lineage>
</organism>
<dbReference type="EMBL" id="NHOI01000027">
    <property type="protein sequence ID" value="OVZ84228.1"/>
    <property type="molecule type" value="Genomic_DNA"/>
</dbReference>
<sequence length="63" mass="7448">MPQAPKSKKIIFWFKCRLKQQCGAFTSIRQSIYPKLLKQQRCKRGYPCCFKAAINPQSHWSSR</sequence>
<gene>
    <name evidence="1" type="ORF">CBW57_16850</name>
</gene>
<evidence type="ECO:0000313" key="1">
    <source>
        <dbReference type="EMBL" id="OVZ84228.1"/>
    </source>
</evidence>
<dbReference type="AlphaFoldDB" id="A0A208ZUY4"/>
<comment type="caution">
    <text evidence="1">The sequence shown here is derived from an EMBL/GenBank/DDBJ whole genome shotgun (WGS) entry which is preliminary data.</text>
</comment>
<name>A0A208ZUY4_YERIN</name>
<reference evidence="1 2" key="1">
    <citation type="submission" date="2017-05" db="EMBL/GenBank/DDBJ databases">
        <title>Whole genome sequencing of Yersinia kristensenii.</title>
        <authorList>
            <person name="Campioni F."/>
        </authorList>
    </citation>
    <scope>NUCLEOTIDE SEQUENCE [LARGE SCALE GENOMIC DNA]</scope>
    <source>
        <strain evidence="1 2">CFSAN060536</strain>
    </source>
</reference>
<protein>
    <submittedName>
        <fullName evidence="1">Uncharacterized protein</fullName>
    </submittedName>
</protein>
<evidence type="ECO:0000313" key="2">
    <source>
        <dbReference type="Proteomes" id="UP000196440"/>
    </source>
</evidence>
<proteinExistence type="predicted"/>
<accession>A0A208ZUY4</accession>